<proteinExistence type="predicted"/>
<dbReference type="AlphaFoldDB" id="A0A9Q2P0K3"/>
<evidence type="ECO:0000313" key="3">
    <source>
        <dbReference type="Proteomes" id="UP000755667"/>
    </source>
</evidence>
<dbReference type="RefSeq" id="WP_138488014.1">
    <property type="nucleotide sequence ID" value="NZ_JAFBWU010000044.1"/>
</dbReference>
<comment type="caution">
    <text evidence="1">The sequence shown here is derived from an EMBL/GenBank/DDBJ whole genome shotgun (WGS) entry which is preliminary data.</text>
</comment>
<evidence type="ECO:0000313" key="4">
    <source>
        <dbReference type="Proteomes" id="UP000809440"/>
    </source>
</evidence>
<keyword evidence="4" id="KW-1185">Reference proteome</keyword>
<evidence type="ECO:0000313" key="1">
    <source>
        <dbReference type="EMBL" id="MBM2415278.1"/>
    </source>
</evidence>
<name>A0A9Q2P0K3_9RHOB</name>
<dbReference type="EMBL" id="JAFBXE010000041">
    <property type="protein sequence ID" value="MBM2415278.1"/>
    <property type="molecule type" value="Genomic_DNA"/>
</dbReference>
<sequence>MANRTTITTSPLTEPPLRAMFARFTALTASLVQLTDAERDLGGYDGQDPALSAFTGAVDAARAATLTHCAAILAGETADEMTYGLQMTAKMVRTVLTTDKPTEVAIIRNLISMRRETVLFPLYRPDHPRYNSLLDRAFDALAAHIARPGPADAAGPAMAGTASVAHTEMSHAFISLLGAMDKFVRAEQPLQRPVAGDVRADRFGVAMQEAEAALKQMNAALYRVMAVALTRREDQALWEMGYALYNLIAKDDDEARLFLFEALIDYQSYFMVQGSHAIARRTRELQTRFFHLVTAMMSMQDFGGPGPDGDGACGPALAA</sequence>
<dbReference type="EMBL" id="JAFBXF010000041">
    <property type="protein sequence ID" value="MBM2419955.1"/>
    <property type="molecule type" value="Genomic_DNA"/>
</dbReference>
<organism evidence="1 3">
    <name type="scientific">Marivita cryptomonadis</name>
    <dbReference type="NCBI Taxonomy" id="505252"/>
    <lineage>
        <taxon>Bacteria</taxon>
        <taxon>Pseudomonadati</taxon>
        <taxon>Pseudomonadota</taxon>
        <taxon>Alphaproteobacteria</taxon>
        <taxon>Rhodobacterales</taxon>
        <taxon>Roseobacteraceae</taxon>
        <taxon>Marivita</taxon>
    </lineage>
</organism>
<reference evidence="1 4" key="1">
    <citation type="submission" date="2021-01" db="EMBL/GenBank/DDBJ databases">
        <title>Diatom-associated Roseobacters Show Island Model of Population Structure.</title>
        <authorList>
            <person name="Qu L."/>
            <person name="Feng X."/>
            <person name="Chen Y."/>
            <person name="Li L."/>
            <person name="Wang X."/>
            <person name="Hu Z."/>
            <person name="Wang H."/>
            <person name="Luo H."/>
        </authorList>
    </citation>
    <scope>NUCLEOTIDE SEQUENCE</scope>
    <source>
        <strain evidence="2 4">CC28-63</strain>
        <strain evidence="1">CC28-69</strain>
    </source>
</reference>
<accession>A0A9Q2P0K3</accession>
<dbReference type="Proteomes" id="UP000809440">
    <property type="component" value="Unassembled WGS sequence"/>
</dbReference>
<dbReference type="Proteomes" id="UP000755667">
    <property type="component" value="Unassembled WGS sequence"/>
</dbReference>
<protein>
    <submittedName>
        <fullName evidence="1">Uncharacterized protein</fullName>
    </submittedName>
</protein>
<evidence type="ECO:0000313" key="2">
    <source>
        <dbReference type="EMBL" id="MBM2419955.1"/>
    </source>
</evidence>
<gene>
    <name evidence="1" type="ORF">JQX41_23505</name>
    <name evidence="2" type="ORF">JQX48_23555</name>
</gene>